<evidence type="ECO:0000256" key="6">
    <source>
        <dbReference type="SAM" id="MobiDB-lite"/>
    </source>
</evidence>
<dbReference type="GO" id="GO:0005840">
    <property type="term" value="C:ribosome"/>
    <property type="evidence" value="ECO:0007669"/>
    <property type="project" value="UniProtKB-KW"/>
</dbReference>
<feature type="region of interest" description="Disordered" evidence="6">
    <location>
        <begin position="104"/>
        <end position="153"/>
    </location>
</feature>
<dbReference type="SMART" id="SM00916">
    <property type="entry name" value="L51_S25_CI-B8"/>
    <property type="match status" value="1"/>
</dbReference>
<keyword evidence="2" id="KW-0689">Ribosomal protein</keyword>
<reference evidence="9" key="1">
    <citation type="journal article" date="2015" name="PLoS Genet.">
        <title>The dynamic genome and transcriptome of the human fungal pathogen Blastomyces and close relative Emmonsia.</title>
        <authorList>
            <person name="Munoz J.F."/>
            <person name="Gauthier G.M."/>
            <person name="Desjardins C.A."/>
            <person name="Gallo J.E."/>
            <person name="Holder J."/>
            <person name="Sullivan T.D."/>
            <person name="Marty A.J."/>
            <person name="Carmen J.C."/>
            <person name="Chen Z."/>
            <person name="Ding L."/>
            <person name="Gujja S."/>
            <person name="Magrini V."/>
            <person name="Misas E."/>
            <person name="Mitreva M."/>
            <person name="Priest M."/>
            <person name="Saif S."/>
            <person name="Whiston E.A."/>
            <person name="Young S."/>
            <person name="Zeng Q."/>
            <person name="Goldman W.E."/>
            <person name="Mardis E.R."/>
            <person name="Taylor J.W."/>
            <person name="McEwen J.G."/>
            <person name="Clay O.K."/>
            <person name="Klein B.S."/>
            <person name="Cuomo C.A."/>
        </authorList>
    </citation>
    <scope>NUCLEOTIDE SEQUENCE [LARGE SCALE GENOMIC DNA]</scope>
    <source>
        <strain evidence="9">UAMH 3008</strain>
    </source>
</reference>
<dbReference type="PANTHER" id="PTHR13274:SF2">
    <property type="entry name" value="SMALL RIBOSOMAL SUBUNIT PROTEIN MS25"/>
    <property type="match status" value="1"/>
</dbReference>
<evidence type="ECO:0000256" key="3">
    <source>
        <dbReference type="ARBA" id="ARBA00023128"/>
    </source>
</evidence>
<keyword evidence="4" id="KW-0687">Ribonucleoprotein</keyword>
<dbReference type="GO" id="GO:0003735">
    <property type="term" value="F:structural constituent of ribosome"/>
    <property type="evidence" value="ECO:0007669"/>
    <property type="project" value="InterPro"/>
</dbReference>
<feature type="domain" description="Ribosomal protein/NADH dehydrogenase" evidence="7">
    <location>
        <begin position="48"/>
        <end position="180"/>
    </location>
</feature>
<gene>
    <name evidence="8" type="ORF">EMCG_07191</name>
</gene>
<evidence type="ECO:0000256" key="1">
    <source>
        <dbReference type="ARBA" id="ARBA00004173"/>
    </source>
</evidence>
<evidence type="ECO:0000256" key="2">
    <source>
        <dbReference type="ARBA" id="ARBA00022980"/>
    </source>
</evidence>
<protein>
    <recommendedName>
        <fullName evidence="7">Ribosomal protein/NADH dehydrogenase domain-containing protein</fullName>
    </recommendedName>
</protein>
<keyword evidence="3" id="KW-0496">Mitochondrion</keyword>
<dbReference type="InterPro" id="IPR036249">
    <property type="entry name" value="Thioredoxin-like_sf"/>
</dbReference>
<keyword evidence="5" id="KW-0175">Coiled coil</keyword>
<evidence type="ECO:0000256" key="4">
    <source>
        <dbReference type="ARBA" id="ARBA00023274"/>
    </source>
</evidence>
<dbReference type="GO" id="GO:1990904">
    <property type="term" value="C:ribonucleoprotein complex"/>
    <property type="evidence" value="ECO:0007669"/>
    <property type="project" value="UniProtKB-KW"/>
</dbReference>
<dbReference type="Pfam" id="PF05047">
    <property type="entry name" value="L51_S25_CI-B8"/>
    <property type="match status" value="1"/>
</dbReference>
<dbReference type="InterPro" id="IPR007741">
    <property type="entry name" value="Ribosomal_mL43/mS25/NADH_DH"/>
</dbReference>
<dbReference type="OrthoDB" id="1696305at2759"/>
<dbReference type="EMBL" id="LCZI01000331">
    <property type="protein sequence ID" value="KKZ67132.1"/>
    <property type="molecule type" value="Genomic_DNA"/>
</dbReference>
<dbReference type="VEuPathDB" id="FungiDB:EMCG_07191"/>
<feature type="coiled-coil region" evidence="5">
    <location>
        <begin position="209"/>
        <end position="236"/>
    </location>
</feature>
<evidence type="ECO:0000313" key="8">
    <source>
        <dbReference type="EMBL" id="KKZ67132.1"/>
    </source>
</evidence>
<sequence length="237" mass="26294">MVSVVKRMRALKALLNTRVGLGAALLPPATSTPGLPPVTRIHLTYARKIYEGHGGARKFWRICLPRLKYHNPTLAVTVKQTGEQEGPAILSIYFKNKAAEAAEAAASSGETTPTTTATATETETATATATPTPPTPEGEEQLSDEFAPPPTESEIVRRINIKKKTIRHIWEDFKQMTGAEDIPLSEADKAEIEETQRQKELSDLDRKRVAENRQMIKDQEKLLEAAREDVKRLRAEE</sequence>
<accession>A0A0G2I918</accession>
<evidence type="ECO:0000259" key="7">
    <source>
        <dbReference type="SMART" id="SM00916"/>
    </source>
</evidence>
<evidence type="ECO:0000256" key="5">
    <source>
        <dbReference type="SAM" id="Coils"/>
    </source>
</evidence>
<dbReference type="InterPro" id="IPR040049">
    <property type="entry name" value="Ribosomal_mS25/mL61"/>
</dbReference>
<dbReference type="GO" id="GO:0005739">
    <property type="term" value="C:mitochondrion"/>
    <property type="evidence" value="ECO:0007669"/>
    <property type="project" value="UniProtKB-SubCell"/>
</dbReference>
<comment type="subcellular location">
    <subcellularLocation>
        <location evidence="1">Mitochondrion</location>
    </subcellularLocation>
</comment>
<comment type="caution">
    <text evidence="8">The sequence shown here is derived from an EMBL/GenBank/DDBJ whole genome shotgun (WGS) entry which is preliminary data.</text>
</comment>
<name>A0A0G2I918_9EURO</name>
<organism evidence="8 9">
    <name type="scientific">[Emmonsia] crescens</name>
    <dbReference type="NCBI Taxonomy" id="73230"/>
    <lineage>
        <taxon>Eukaryota</taxon>
        <taxon>Fungi</taxon>
        <taxon>Dikarya</taxon>
        <taxon>Ascomycota</taxon>
        <taxon>Pezizomycotina</taxon>
        <taxon>Eurotiomycetes</taxon>
        <taxon>Eurotiomycetidae</taxon>
        <taxon>Onygenales</taxon>
        <taxon>Ajellomycetaceae</taxon>
        <taxon>Emergomyces</taxon>
    </lineage>
</organism>
<dbReference type="AlphaFoldDB" id="A0A0G2I918"/>
<dbReference type="SUPFAM" id="SSF52833">
    <property type="entry name" value="Thioredoxin-like"/>
    <property type="match status" value="1"/>
</dbReference>
<feature type="compositionally biased region" description="Low complexity" evidence="6">
    <location>
        <begin position="104"/>
        <end position="130"/>
    </location>
</feature>
<evidence type="ECO:0000313" key="9">
    <source>
        <dbReference type="Proteomes" id="UP000034164"/>
    </source>
</evidence>
<dbReference type="Proteomes" id="UP000034164">
    <property type="component" value="Unassembled WGS sequence"/>
</dbReference>
<proteinExistence type="predicted"/>
<dbReference type="PANTHER" id="PTHR13274">
    <property type="entry name" value="MITOCHONDRIAL RIBOSOMAL PROTEIN S25"/>
    <property type="match status" value="1"/>
</dbReference>